<dbReference type="eggNOG" id="KOG4775">
    <property type="taxonomic scope" value="Eukaryota"/>
</dbReference>
<evidence type="ECO:0000256" key="1">
    <source>
        <dbReference type="SAM" id="MobiDB-lite"/>
    </source>
</evidence>
<dbReference type="GO" id="GO:0019902">
    <property type="term" value="F:phosphatase binding"/>
    <property type="evidence" value="ECO:0007669"/>
    <property type="project" value="TreeGrafter"/>
</dbReference>
<evidence type="ECO:0000259" key="2">
    <source>
        <dbReference type="Pfam" id="PF08457"/>
    </source>
</evidence>
<reference evidence="4" key="1">
    <citation type="journal article" date="2010" name="Nature">
        <title>The Amphimedon queenslandica genome and the evolution of animal complexity.</title>
        <authorList>
            <person name="Srivastava M."/>
            <person name="Simakov O."/>
            <person name="Chapman J."/>
            <person name="Fahey B."/>
            <person name="Gauthier M.E."/>
            <person name="Mitros T."/>
            <person name="Richards G.S."/>
            <person name="Conaco C."/>
            <person name="Dacre M."/>
            <person name="Hellsten U."/>
            <person name="Larroux C."/>
            <person name="Putnam N.H."/>
            <person name="Stanke M."/>
            <person name="Adamska M."/>
            <person name="Darling A."/>
            <person name="Degnan S.M."/>
            <person name="Oakley T.H."/>
            <person name="Plachetzki D.C."/>
            <person name="Zhai Y."/>
            <person name="Adamski M."/>
            <person name="Calcino A."/>
            <person name="Cummins S.F."/>
            <person name="Goodstein D.M."/>
            <person name="Harris C."/>
            <person name="Jackson D.J."/>
            <person name="Leys S.P."/>
            <person name="Shu S."/>
            <person name="Woodcroft B.J."/>
            <person name="Vervoort M."/>
            <person name="Kosik K.S."/>
            <person name="Manning G."/>
            <person name="Degnan B.M."/>
            <person name="Rokhsar D.S."/>
        </authorList>
    </citation>
    <scope>NUCLEOTIDE SEQUENCE [LARGE SCALE GENOMIC DNA]</scope>
</reference>
<dbReference type="AlphaFoldDB" id="A0A1X7VLK8"/>
<dbReference type="EnsemblMetazoa" id="Aqu2.1.40705_001">
    <property type="protein sequence ID" value="Aqu2.1.40705_001"/>
    <property type="gene ID" value="Aqu2.1.40705"/>
</dbReference>
<keyword evidence="4" id="KW-1185">Reference proteome</keyword>
<feature type="region of interest" description="Disordered" evidence="1">
    <location>
        <begin position="929"/>
        <end position="949"/>
    </location>
</feature>
<sequence>MEKKGGKKVSSKNSKTSSHSSLYLYGSASRLGPSPLSSAGLPSSSLASRPAPSTERKRRRHEETLGKTFVIKTSKLKNSPRIKYLTRKYSQIWSKKTFGRVSPLVARQHYRTRLLRKIIMGWKEVWWEGHREWKLMIRAECHDRYRLWGRGWKGWRRFVESKKEGRLEMRKAKDFEFKKLLKCHYSLWNKRLKENKDLSLLALKAESFHHTTMKRRVLSSWKDWKRTCDMKKEKTDIASLHYNKQLVNKYYCRWVYMSQSVSMATNHQRLKLLMMVVMKWREYVDTRHDKLNEKDKAVLFYKRLLLNHYFRYWKNSLQQEMKCQDYQYQRTTCVLKRIIKAWKSRITYRHSKNDRLLMATSYYNIKLKRAGIKGLQNYHRSQLHSRALHNKAMKHNILICLRMSWLKWIGRCEQSEDIKLYPMTKKAREHHCIKVYVYYWKRWRVYIEYKKFRGAQLVRAMRHYNSKILPIILLCRYFGALKNNVTRCRTKRDMILSSEEFRERILISQYFYQWLKVYGLKIEERESISVAVEYSQERLLKRFLGTWRKKLLTLYSVAKLETVAQAHQKHQVLSNSLRKWRNKLLSVQKSESHYDRRLLKWVWSNWREYLASKKEVRSVYNVAVQFWCLSVLRRCMGAWKSYCSISKMKRANILIANEHYHKILASNTLHDWKVNVDNIRRRRRLLTMSLVHRHKTLLIAHWRIWRQSVIRRLEEKAVAQSKVTVLRTALDHIILRDVFVVWLKHAQDRRSYRVMRDKGHKFKRRRLLAVSFKGWLSHHSTQVKQRELTRKGDYFNKTRLISSHYLKWRVQFMETLVNRHQTTLSLYHWGRTLERKLLRIWHFYAKEKKRQRGRYLVAMETYRSHLLVSGVTQWIEVASVMKANRCSIAMKQNIESNSKLWETVRRCASHWRRLTNQNRGKENVGALPSNVPSHHDNHQVPKYGSHSVNKRSAPVGDWNNLMSEIKIPLINTRRPHPRCPTYLTTPSFNTKPLPVVHSKLHLPAPPTKSLKPHPSSSDSVVPLSFEPHPSSPPTRTNSDMFLSISTESGFHSDRKPHPSSDPALLLPIQCQLLPPSAFTSKRNICYVKKM</sequence>
<protein>
    <recommendedName>
        <fullName evidence="2">Sfi1 spindle body domain-containing protein</fullName>
    </recommendedName>
</protein>
<feature type="region of interest" description="Disordered" evidence="1">
    <location>
        <begin position="34"/>
        <end position="64"/>
    </location>
</feature>
<evidence type="ECO:0000313" key="3">
    <source>
        <dbReference type="EnsemblMetazoa" id="Aqu2.1.40705_001"/>
    </source>
</evidence>
<dbReference type="KEGG" id="aqu:105316627"/>
<dbReference type="STRING" id="400682.A0A1X7VLK8"/>
<reference evidence="3" key="2">
    <citation type="submission" date="2017-05" db="UniProtKB">
        <authorList>
            <consortium name="EnsemblMetazoa"/>
        </authorList>
    </citation>
    <scope>IDENTIFICATION</scope>
</reference>
<dbReference type="EnsemblMetazoa" id="XM_020008836.1">
    <property type="protein sequence ID" value="XP_019864395.1"/>
    <property type="gene ID" value="LOC105316627"/>
</dbReference>
<feature type="domain" description="Sfi1 spindle body" evidence="2">
    <location>
        <begin position="472"/>
        <end position="597"/>
    </location>
</feature>
<dbReference type="InterPro" id="IPR052270">
    <property type="entry name" value="CACF_protein"/>
</dbReference>
<feature type="region of interest" description="Disordered" evidence="1">
    <location>
        <begin position="998"/>
        <end position="1040"/>
    </location>
</feature>
<dbReference type="InterPro" id="IPR013665">
    <property type="entry name" value="Sfi1_dom"/>
</dbReference>
<name>A0A1X7VLK8_AMPQE</name>
<dbReference type="PANTHER" id="PTHR22028:SF4">
    <property type="entry name" value="PROTEIN SFI1 HOMOLOG"/>
    <property type="match status" value="1"/>
</dbReference>
<feature type="compositionally biased region" description="Low complexity" evidence="1">
    <location>
        <begin position="34"/>
        <end position="53"/>
    </location>
</feature>
<dbReference type="FunCoup" id="A0A1X7VLK8">
    <property type="interactions" value="81"/>
</dbReference>
<dbReference type="Pfam" id="PF08457">
    <property type="entry name" value="Sfi1"/>
    <property type="match status" value="1"/>
</dbReference>
<evidence type="ECO:0000313" key="4">
    <source>
        <dbReference type="Proteomes" id="UP000007879"/>
    </source>
</evidence>
<dbReference type="PANTHER" id="PTHR22028">
    <property type="entry name" value="SFI1 SPINDLE BODY DOMAIN-CONTAINING PROTEIN-RELATED"/>
    <property type="match status" value="1"/>
</dbReference>
<dbReference type="OrthoDB" id="195843at2759"/>
<proteinExistence type="predicted"/>
<accession>A0A1X7VLK8</accession>
<gene>
    <name evidence="3" type="primary">105316627</name>
</gene>
<dbReference type="InParanoid" id="A0A1X7VLK8"/>
<organism evidence="3">
    <name type="scientific">Amphimedon queenslandica</name>
    <name type="common">Sponge</name>
    <dbReference type="NCBI Taxonomy" id="400682"/>
    <lineage>
        <taxon>Eukaryota</taxon>
        <taxon>Metazoa</taxon>
        <taxon>Porifera</taxon>
        <taxon>Demospongiae</taxon>
        <taxon>Heteroscleromorpha</taxon>
        <taxon>Haplosclerida</taxon>
        <taxon>Niphatidae</taxon>
        <taxon>Amphimedon</taxon>
    </lineage>
</organism>
<dbReference type="Proteomes" id="UP000007879">
    <property type="component" value="Unassembled WGS sequence"/>
</dbReference>